<evidence type="ECO:0000256" key="5">
    <source>
        <dbReference type="ARBA" id="ARBA00022968"/>
    </source>
</evidence>
<keyword evidence="11" id="KW-0464">Manganese</keyword>
<dbReference type="FunFam" id="3.90.550.10:FF:000029">
    <property type="entry name" value="Polypeptide N-acetylgalactosaminyltransferase"/>
    <property type="match status" value="1"/>
</dbReference>
<keyword evidence="7 11" id="KW-0333">Golgi apparatus</keyword>
<keyword evidence="5" id="KW-0735">Signal-anchor</keyword>
<dbReference type="GO" id="GO:0006493">
    <property type="term" value="P:protein O-linked glycosylation"/>
    <property type="evidence" value="ECO:0007669"/>
    <property type="project" value="TreeGrafter"/>
</dbReference>
<evidence type="ECO:0000256" key="7">
    <source>
        <dbReference type="ARBA" id="ARBA00023034"/>
    </source>
</evidence>
<dbReference type="PANTHER" id="PTHR11675">
    <property type="entry name" value="N-ACETYLGALACTOSAMINYLTRANSFERASE"/>
    <property type="match status" value="1"/>
</dbReference>
<accession>A0A8D8YZ77</accession>
<evidence type="ECO:0000256" key="3">
    <source>
        <dbReference type="ARBA" id="ARBA00022692"/>
    </source>
</evidence>
<name>A0A8D8YZ77_9HEMI</name>
<dbReference type="SUPFAM" id="SSF50370">
    <property type="entry name" value="Ricin B-like lectins"/>
    <property type="match status" value="1"/>
</dbReference>
<dbReference type="PROSITE" id="PS50231">
    <property type="entry name" value="RICIN_B_LECTIN"/>
    <property type="match status" value="1"/>
</dbReference>
<dbReference type="InterPro" id="IPR001173">
    <property type="entry name" value="Glyco_trans_2-like"/>
</dbReference>
<evidence type="ECO:0000256" key="9">
    <source>
        <dbReference type="ARBA" id="ARBA00023157"/>
    </source>
</evidence>
<keyword evidence="11 13" id="KW-0808">Transferase</keyword>
<evidence type="ECO:0000259" key="12">
    <source>
        <dbReference type="SMART" id="SM00458"/>
    </source>
</evidence>
<evidence type="ECO:0000313" key="13">
    <source>
        <dbReference type="EMBL" id="CAG6737974.1"/>
    </source>
</evidence>
<reference evidence="13" key="1">
    <citation type="submission" date="2021-05" db="EMBL/GenBank/DDBJ databases">
        <authorList>
            <person name="Alioto T."/>
            <person name="Alioto T."/>
            <person name="Gomez Garrido J."/>
        </authorList>
    </citation>
    <scope>NUCLEOTIDE SEQUENCE</scope>
</reference>
<dbReference type="UniPathway" id="UPA00378"/>
<dbReference type="PANTHER" id="PTHR11675:SF134">
    <property type="entry name" value="N-ACETYLGALACTOSAMINYLTRANSFERASE 4-RELATED"/>
    <property type="match status" value="1"/>
</dbReference>
<keyword evidence="9 11" id="KW-1015">Disulfide bond</keyword>
<dbReference type="CDD" id="cd02510">
    <property type="entry name" value="pp-GalNAc-T"/>
    <property type="match status" value="1"/>
</dbReference>
<keyword evidence="3 11" id="KW-0812">Transmembrane</keyword>
<dbReference type="EMBL" id="HBUF01245548">
    <property type="protein sequence ID" value="CAG6678299.1"/>
    <property type="molecule type" value="Transcribed_RNA"/>
</dbReference>
<dbReference type="Gene3D" id="3.90.550.10">
    <property type="entry name" value="Spore Coat Polysaccharide Biosynthesis Protein SpsA, Chain A"/>
    <property type="match status" value="1"/>
</dbReference>
<evidence type="ECO:0000256" key="8">
    <source>
        <dbReference type="ARBA" id="ARBA00023136"/>
    </source>
</evidence>
<dbReference type="InterPro" id="IPR045885">
    <property type="entry name" value="GalNAc-T"/>
</dbReference>
<dbReference type="InterPro" id="IPR035992">
    <property type="entry name" value="Ricin_B-like_lectins"/>
</dbReference>
<dbReference type="GO" id="GO:0030246">
    <property type="term" value="F:carbohydrate binding"/>
    <property type="evidence" value="ECO:0007669"/>
    <property type="project" value="UniProtKB-KW"/>
</dbReference>
<dbReference type="EMBL" id="HBUF01585152">
    <property type="protein sequence ID" value="CAG6771555.1"/>
    <property type="molecule type" value="Transcribed_RNA"/>
</dbReference>
<dbReference type="AlphaFoldDB" id="A0A8D8YZ77"/>
<dbReference type="Gene3D" id="2.80.10.50">
    <property type="match status" value="1"/>
</dbReference>
<keyword evidence="10" id="KW-0325">Glycoprotein</keyword>
<comment type="similarity">
    <text evidence="2 11">Belongs to the glycosyltransferase 2 family. GalNAc-T subfamily.</text>
</comment>
<dbReference type="EC" id="2.4.1.-" evidence="11"/>
<dbReference type="GO" id="GO:0004653">
    <property type="term" value="F:polypeptide N-acetylgalactosaminyltransferase activity"/>
    <property type="evidence" value="ECO:0007669"/>
    <property type="project" value="TreeGrafter"/>
</dbReference>
<dbReference type="Pfam" id="PF00652">
    <property type="entry name" value="Ricin_B_lectin"/>
    <property type="match status" value="1"/>
</dbReference>
<dbReference type="EMBL" id="HBUF01070945">
    <property type="protein sequence ID" value="CAG6629508.1"/>
    <property type="molecule type" value="Transcribed_RNA"/>
</dbReference>
<dbReference type="InterPro" id="IPR000772">
    <property type="entry name" value="Ricin_B_lectin"/>
</dbReference>
<evidence type="ECO:0000256" key="10">
    <source>
        <dbReference type="ARBA" id="ARBA00023180"/>
    </source>
</evidence>
<evidence type="ECO:0000256" key="11">
    <source>
        <dbReference type="RuleBase" id="RU361242"/>
    </source>
</evidence>
<keyword evidence="6 11" id="KW-1133">Transmembrane helix</keyword>
<evidence type="ECO:0000256" key="2">
    <source>
        <dbReference type="ARBA" id="ARBA00005680"/>
    </source>
</evidence>
<dbReference type="GO" id="GO:0000139">
    <property type="term" value="C:Golgi membrane"/>
    <property type="evidence" value="ECO:0007669"/>
    <property type="project" value="UniProtKB-SubCell"/>
</dbReference>
<evidence type="ECO:0000256" key="6">
    <source>
        <dbReference type="ARBA" id="ARBA00022989"/>
    </source>
</evidence>
<evidence type="ECO:0000256" key="1">
    <source>
        <dbReference type="ARBA" id="ARBA00004323"/>
    </source>
</evidence>
<dbReference type="InterPro" id="IPR029044">
    <property type="entry name" value="Nucleotide-diphossugar_trans"/>
</dbReference>
<feature type="transmembrane region" description="Helical" evidence="11">
    <location>
        <begin position="12"/>
        <end position="29"/>
    </location>
</feature>
<comment type="cofactor">
    <cofactor evidence="11">
        <name>Mn(2+)</name>
        <dbReference type="ChEBI" id="CHEBI:29035"/>
    </cofactor>
</comment>
<keyword evidence="8 11" id="KW-0472">Membrane</keyword>
<feature type="domain" description="Ricin B lectin" evidence="12">
    <location>
        <begin position="468"/>
        <end position="600"/>
    </location>
</feature>
<protein>
    <recommendedName>
        <fullName evidence="11">Polypeptide N-acetylgalactosaminyltransferase</fullName>
        <ecNumber evidence="11">2.4.1.-</ecNumber>
    </recommendedName>
    <alternativeName>
        <fullName evidence="11">Protein-UDP acetylgalactosaminyltransferase</fullName>
    </alternativeName>
</protein>
<dbReference type="Pfam" id="PF00535">
    <property type="entry name" value="Glycos_transf_2"/>
    <property type="match status" value="1"/>
</dbReference>
<sequence length="620" mass="71244">MKRGIKALCKYLLVSISTVVVTIIVFNFFRNNASPRGTHGMLQGEGKFPFEPESLRLERDPMLEDDSEIKGKKIDWHNYEQIAAESRRVGIGEHGVPVHLDFKKYSKSKYDEQYKVNGFNAYLSDLISLNRSVPDIRHKECRDKKYLSELPTVSVVVPFFNEHWSVLLRTVYSVIIRSPPSLLKQIILVDDCSTRAHTKKPLDDFVRKHLAHIVKVIHLPSRQGLIRARLAGAKAAKGDVLLFLDAHSEANVNWLPPLLDPIAENYKTCVCPFIDVIAYEDFEYRAQDEGARGAFDWEMLYKRLPLLPEDLKHPAEPFKSPIMAGGLFAISARFFWELGGYDPGLDIWGGEQYELSFKIWQCGGSMVDAPCSRVGHIYKKFSPNPNPGIGDFVGKNMRRVAEVWMDEYAEYIYKRRPHYRSIDPGDLTAQREIRTRLECKPFKWFIETVAFDLVKKYPPIEPPDFASGQISNEAVDKFCVDMENKDSSSSGLRLQECIRPGSRKKRGEKHEQEFRFTFEKDISSKKRKMCLDVSDAGPRPPIKVFSCHGSQGNQLFRYDPNTNWIIHGKNKRCLDTEENKKNLFLSPCDEESPTQRWKITHVNLTALATWNDDDEEAKEL</sequence>
<comment type="pathway">
    <text evidence="11">Protein modification; protein glycosylation.</text>
</comment>
<evidence type="ECO:0000256" key="4">
    <source>
        <dbReference type="ARBA" id="ARBA00022734"/>
    </source>
</evidence>
<keyword evidence="4 11" id="KW-0430">Lectin</keyword>
<dbReference type="EMBL" id="HBUF01070944">
    <property type="protein sequence ID" value="CAG6629507.1"/>
    <property type="molecule type" value="Transcribed_RNA"/>
</dbReference>
<dbReference type="EMBL" id="HBUF01405577">
    <property type="protein sequence ID" value="CAG6737974.1"/>
    <property type="molecule type" value="Transcribed_RNA"/>
</dbReference>
<organism evidence="13">
    <name type="scientific">Cacopsylla melanoneura</name>
    <dbReference type="NCBI Taxonomy" id="428564"/>
    <lineage>
        <taxon>Eukaryota</taxon>
        <taxon>Metazoa</taxon>
        <taxon>Ecdysozoa</taxon>
        <taxon>Arthropoda</taxon>
        <taxon>Hexapoda</taxon>
        <taxon>Insecta</taxon>
        <taxon>Pterygota</taxon>
        <taxon>Neoptera</taxon>
        <taxon>Paraneoptera</taxon>
        <taxon>Hemiptera</taxon>
        <taxon>Sternorrhyncha</taxon>
        <taxon>Psylloidea</taxon>
        <taxon>Psyllidae</taxon>
        <taxon>Psyllinae</taxon>
        <taxon>Cacopsylla</taxon>
    </lineage>
</organism>
<comment type="subcellular location">
    <subcellularLocation>
        <location evidence="1 11">Golgi apparatus membrane</location>
        <topology evidence="1 11">Single-pass type II membrane protein</topology>
    </subcellularLocation>
</comment>
<dbReference type="SUPFAM" id="SSF53448">
    <property type="entry name" value="Nucleotide-diphospho-sugar transferases"/>
    <property type="match status" value="1"/>
</dbReference>
<proteinExistence type="inferred from homology"/>
<dbReference type="SMART" id="SM00458">
    <property type="entry name" value="RICIN"/>
    <property type="match status" value="1"/>
</dbReference>
<keyword evidence="11" id="KW-0328">Glycosyltransferase</keyword>